<evidence type="ECO:0000313" key="11">
    <source>
        <dbReference type="Proteomes" id="UP000576821"/>
    </source>
</evidence>
<dbReference type="GO" id="GO:0016627">
    <property type="term" value="F:oxidoreductase activity, acting on the CH-CH group of donors"/>
    <property type="evidence" value="ECO:0007669"/>
    <property type="project" value="InterPro"/>
</dbReference>
<feature type="domain" description="Acyl-CoA dehydrogenase/oxidase N-terminal" evidence="9">
    <location>
        <begin position="6"/>
        <end position="84"/>
    </location>
</feature>
<evidence type="ECO:0000313" key="10">
    <source>
        <dbReference type="EMBL" id="NIJ17918.1"/>
    </source>
</evidence>
<evidence type="ECO:0000256" key="4">
    <source>
        <dbReference type="ARBA" id="ARBA00022827"/>
    </source>
</evidence>
<dbReference type="Pfam" id="PF00441">
    <property type="entry name" value="Acyl-CoA_dh_1"/>
    <property type="match status" value="2"/>
</dbReference>
<evidence type="ECO:0000259" key="9">
    <source>
        <dbReference type="Pfam" id="PF02771"/>
    </source>
</evidence>
<evidence type="ECO:0000256" key="1">
    <source>
        <dbReference type="ARBA" id="ARBA00001974"/>
    </source>
</evidence>
<proteinExistence type="inferred from homology"/>
<dbReference type="Pfam" id="PF02770">
    <property type="entry name" value="Acyl-CoA_dh_M"/>
    <property type="match status" value="1"/>
</dbReference>
<comment type="similarity">
    <text evidence="2 6">Belongs to the acyl-CoA dehydrogenase family.</text>
</comment>
<evidence type="ECO:0000256" key="5">
    <source>
        <dbReference type="ARBA" id="ARBA00023002"/>
    </source>
</evidence>
<dbReference type="GO" id="GO:0005886">
    <property type="term" value="C:plasma membrane"/>
    <property type="evidence" value="ECO:0007669"/>
    <property type="project" value="TreeGrafter"/>
</dbReference>
<dbReference type="InterPro" id="IPR036250">
    <property type="entry name" value="AcylCo_DH-like_C"/>
</dbReference>
<keyword evidence="5 6" id="KW-0560">Oxidoreductase</keyword>
<keyword evidence="11" id="KW-1185">Reference proteome</keyword>
<evidence type="ECO:0000259" key="7">
    <source>
        <dbReference type="Pfam" id="PF00441"/>
    </source>
</evidence>
<evidence type="ECO:0000259" key="8">
    <source>
        <dbReference type="Pfam" id="PF02770"/>
    </source>
</evidence>
<dbReference type="InterPro" id="IPR046373">
    <property type="entry name" value="Acyl-CoA_Oxase/DH_mid-dom_sf"/>
</dbReference>
<dbReference type="Proteomes" id="UP000576821">
    <property type="component" value="Unassembled WGS sequence"/>
</dbReference>
<feature type="domain" description="Acyl-CoA dehydrogenase/oxidase C-terminal" evidence="7">
    <location>
        <begin position="160"/>
        <end position="287"/>
    </location>
</feature>
<dbReference type="RefSeq" id="WP_167304799.1">
    <property type="nucleotide sequence ID" value="NZ_JAASQR010000004.1"/>
</dbReference>
<dbReference type="InterPro" id="IPR006091">
    <property type="entry name" value="Acyl-CoA_Oxase/DH_mid-dom"/>
</dbReference>
<evidence type="ECO:0000256" key="6">
    <source>
        <dbReference type="RuleBase" id="RU362125"/>
    </source>
</evidence>
<comment type="cofactor">
    <cofactor evidence="1 6">
        <name>FAD</name>
        <dbReference type="ChEBI" id="CHEBI:57692"/>
    </cofactor>
</comment>
<dbReference type="EMBL" id="JAASQR010000004">
    <property type="protein sequence ID" value="NIJ17918.1"/>
    <property type="molecule type" value="Genomic_DNA"/>
</dbReference>
<dbReference type="FunFam" id="2.40.110.10:FF:000002">
    <property type="entry name" value="Acyl-CoA dehydrogenase fadE12"/>
    <property type="match status" value="1"/>
</dbReference>
<dbReference type="Pfam" id="PF02771">
    <property type="entry name" value="Acyl-CoA_dh_N"/>
    <property type="match status" value="2"/>
</dbReference>
<dbReference type="InterPro" id="IPR013786">
    <property type="entry name" value="AcylCoA_DH/ox_N"/>
</dbReference>
<protein>
    <submittedName>
        <fullName evidence="10">Alkylation response protein AidB-like acyl-CoA dehydrogenase</fullName>
    </submittedName>
</protein>
<dbReference type="SUPFAM" id="SSF47203">
    <property type="entry name" value="Acyl-CoA dehydrogenase C-terminal domain-like"/>
    <property type="match status" value="2"/>
</dbReference>
<dbReference type="PANTHER" id="PTHR43292:SF4">
    <property type="entry name" value="ACYL-COA DEHYDROGENASE FADE34"/>
    <property type="match status" value="1"/>
</dbReference>
<accession>A0A846M9J6</accession>
<feature type="domain" description="Acyl-CoA oxidase/dehydrogenase middle" evidence="8">
    <location>
        <begin position="434"/>
        <end position="513"/>
    </location>
</feature>
<name>A0A846M9J6_9SPHN</name>
<comment type="caution">
    <text evidence="10">The sequence shown here is derived from an EMBL/GenBank/DDBJ whole genome shotgun (WGS) entry which is preliminary data.</text>
</comment>
<dbReference type="Gene3D" id="1.10.540.10">
    <property type="entry name" value="Acyl-CoA dehydrogenase/oxidase, N-terminal domain"/>
    <property type="match status" value="2"/>
</dbReference>
<keyword evidence="4 6" id="KW-0274">FAD</keyword>
<gene>
    <name evidence="10" type="ORF">FHS54_002918</name>
</gene>
<dbReference type="InterPro" id="IPR052161">
    <property type="entry name" value="Mycobact_Acyl-CoA_DH"/>
</dbReference>
<dbReference type="InterPro" id="IPR037069">
    <property type="entry name" value="AcylCoA_DH/ox_N_sf"/>
</dbReference>
<feature type="domain" description="Acyl-CoA dehydrogenase/oxidase N-terminal" evidence="9">
    <location>
        <begin position="318"/>
        <end position="429"/>
    </location>
</feature>
<dbReference type="PANTHER" id="PTHR43292">
    <property type="entry name" value="ACYL-COA DEHYDROGENASE"/>
    <property type="match status" value="1"/>
</dbReference>
<dbReference type="GO" id="GO:0050660">
    <property type="term" value="F:flavin adenine dinucleotide binding"/>
    <property type="evidence" value="ECO:0007669"/>
    <property type="project" value="InterPro"/>
</dbReference>
<dbReference type="InterPro" id="IPR009100">
    <property type="entry name" value="AcylCoA_DH/oxidase_NM_dom_sf"/>
</dbReference>
<organism evidence="10 11">
    <name type="scientific">Sphingobium vermicomposti</name>
    <dbReference type="NCBI Taxonomy" id="529005"/>
    <lineage>
        <taxon>Bacteria</taxon>
        <taxon>Pseudomonadati</taxon>
        <taxon>Pseudomonadota</taxon>
        <taxon>Alphaproteobacteria</taxon>
        <taxon>Sphingomonadales</taxon>
        <taxon>Sphingomonadaceae</taxon>
        <taxon>Sphingobium</taxon>
    </lineage>
</organism>
<dbReference type="SUPFAM" id="SSF56645">
    <property type="entry name" value="Acyl-CoA dehydrogenase NM domain-like"/>
    <property type="match status" value="2"/>
</dbReference>
<dbReference type="AlphaFoldDB" id="A0A846M9J6"/>
<sequence length="695" mass="75115">MNLELSEQQAMMQEAALRFFDRQEVVHAARTSRGAVDDSLWSQAAEMGFITMRAPEDRGGLNMGLMEAALICEAAGRGAAPLPIADGIAACALLGQLEGEAAAALIEQATSTPISLDAQDGCIHLSWQSDAIHATTPTGETLIIASGNAARQSFEAALTERTLLRSAWLVGAGTRAIEMAAAYATDRKQFDQPIGAFQGVAFPLADSITDLEGGRLLLWRTIWGVAQRQSEAGALAALTSWWTATTARAAVRRALRTFGGYGLSDEYDIHLYFLAIDRAALAEGDPEDRLVDAGDRLWAGATTALPDAGDPGVDMGFTPAEEAFAAEVRAFLETAFTPELRAAAAISTDGHLPELHRKLAAAGLAYPDWPREWGGQDRSPMEVTALGRVFEEFGISRIPIGCTNMGARMTMKFGSPELKAEVLPRLADGSALACLGFTEPASGSDMYAARTRAVRDGDDWVITGQKMFTTGAHISDYILMLARTDPDAPKHKGITIFFFPMNLPGIAVQPVDTLQDERTNITFYDDVRVPDRYRLGEINGGLKVMTAAMEIEHGGEGYHIYHHSLMRAAMEWAGSSDTTGKRPIDNSAVRARLARVRTHMEIADLMCRRVTWAIESGRLTRAIGPMAKMFTTEIYMEDAADLVALAALATLNRKTAALAKIEEAYRQSIGQTIYGGTSEVHRSIIAQHHLGLPRS</sequence>
<dbReference type="Gene3D" id="2.40.110.10">
    <property type="entry name" value="Butyryl-CoA Dehydrogenase, subunit A, domain 2"/>
    <property type="match status" value="1"/>
</dbReference>
<dbReference type="Gene3D" id="1.20.140.10">
    <property type="entry name" value="Butyryl-CoA Dehydrogenase, subunit A, domain 3"/>
    <property type="match status" value="2"/>
</dbReference>
<feature type="domain" description="Acyl-CoA dehydrogenase/oxidase C-terminal" evidence="7">
    <location>
        <begin position="541"/>
        <end position="688"/>
    </location>
</feature>
<evidence type="ECO:0000256" key="3">
    <source>
        <dbReference type="ARBA" id="ARBA00022630"/>
    </source>
</evidence>
<reference evidence="10 11" key="1">
    <citation type="submission" date="2020-03" db="EMBL/GenBank/DDBJ databases">
        <title>Genomic Encyclopedia of Type Strains, Phase IV (KMG-IV): sequencing the most valuable type-strain genomes for metagenomic binning, comparative biology and taxonomic classification.</title>
        <authorList>
            <person name="Goeker M."/>
        </authorList>
    </citation>
    <scope>NUCLEOTIDE SEQUENCE [LARGE SCALE GENOMIC DNA]</scope>
    <source>
        <strain evidence="10 11">DSM 21299</strain>
    </source>
</reference>
<evidence type="ECO:0000256" key="2">
    <source>
        <dbReference type="ARBA" id="ARBA00009347"/>
    </source>
</evidence>
<dbReference type="InterPro" id="IPR009075">
    <property type="entry name" value="AcylCo_DH/oxidase_C"/>
</dbReference>
<keyword evidence="3 6" id="KW-0285">Flavoprotein</keyword>